<accession>A0A0G1CAW4</accession>
<protein>
    <submittedName>
        <fullName evidence="2">Uncharacterized protein</fullName>
    </submittedName>
</protein>
<organism evidence="2 3">
    <name type="scientific">Candidatus Magasanikbacteria bacterium GW2011_GWA2_42_32</name>
    <dbReference type="NCBI Taxonomy" id="1619039"/>
    <lineage>
        <taxon>Bacteria</taxon>
        <taxon>Candidatus Magasanikiibacteriota</taxon>
    </lineage>
</organism>
<feature type="compositionally biased region" description="Basic and acidic residues" evidence="1">
    <location>
        <begin position="17"/>
        <end position="30"/>
    </location>
</feature>
<dbReference type="EMBL" id="LCDO01000021">
    <property type="protein sequence ID" value="KKS55831.1"/>
    <property type="molecule type" value="Genomic_DNA"/>
</dbReference>
<dbReference type="Proteomes" id="UP000034837">
    <property type="component" value="Unassembled WGS sequence"/>
</dbReference>
<gene>
    <name evidence="2" type="ORF">UV20_C0021G0012</name>
</gene>
<feature type="region of interest" description="Disordered" evidence="1">
    <location>
        <begin position="1"/>
        <end position="50"/>
    </location>
</feature>
<evidence type="ECO:0000256" key="1">
    <source>
        <dbReference type="SAM" id="MobiDB-lite"/>
    </source>
</evidence>
<feature type="compositionally biased region" description="Acidic residues" evidence="1">
    <location>
        <begin position="31"/>
        <end position="50"/>
    </location>
</feature>
<comment type="caution">
    <text evidence="2">The sequence shown here is derived from an EMBL/GenBank/DDBJ whole genome shotgun (WGS) entry which is preliminary data.</text>
</comment>
<reference evidence="2 3" key="1">
    <citation type="journal article" date="2015" name="Nature">
        <title>rRNA introns, odd ribosomes, and small enigmatic genomes across a large radiation of phyla.</title>
        <authorList>
            <person name="Brown C.T."/>
            <person name="Hug L.A."/>
            <person name="Thomas B.C."/>
            <person name="Sharon I."/>
            <person name="Castelle C.J."/>
            <person name="Singh A."/>
            <person name="Wilkins M.J."/>
            <person name="Williams K.H."/>
            <person name="Banfield J.F."/>
        </authorList>
    </citation>
    <scope>NUCLEOTIDE SEQUENCE [LARGE SCALE GENOMIC DNA]</scope>
</reference>
<evidence type="ECO:0000313" key="2">
    <source>
        <dbReference type="EMBL" id="KKS55831.1"/>
    </source>
</evidence>
<proteinExistence type="predicted"/>
<evidence type="ECO:0000313" key="3">
    <source>
        <dbReference type="Proteomes" id="UP000034837"/>
    </source>
</evidence>
<sequence>MDEEKERPRYHLPSAELRGKQKEVKEKIEDAGLDPDEFDEDEQEELAELL</sequence>
<dbReference type="AlphaFoldDB" id="A0A0G1CAW4"/>
<name>A0A0G1CAW4_9BACT</name>